<dbReference type="PANTHER" id="PTHR38248">
    <property type="entry name" value="FUNK1 6"/>
    <property type="match status" value="1"/>
</dbReference>
<dbReference type="EMBL" id="VDEP01000042">
    <property type="protein sequence ID" value="KAA1135012.1"/>
    <property type="molecule type" value="Genomic_DNA"/>
</dbReference>
<dbReference type="InterPro" id="IPR040976">
    <property type="entry name" value="Pkinase_fungal"/>
</dbReference>
<dbReference type="Proteomes" id="UP000325313">
    <property type="component" value="Unassembled WGS sequence"/>
</dbReference>
<reference evidence="2 3" key="1">
    <citation type="submission" date="2019-05" db="EMBL/GenBank/DDBJ databases">
        <title>Emergence of the Ug99 lineage of the wheat stem rust pathogen through somatic hybridization.</title>
        <authorList>
            <person name="Li F."/>
            <person name="Upadhyaya N.M."/>
            <person name="Sperschneider J."/>
            <person name="Matny O."/>
            <person name="Nguyen-Phuc H."/>
            <person name="Mago R."/>
            <person name="Raley C."/>
            <person name="Miller M.E."/>
            <person name="Silverstein K.A.T."/>
            <person name="Henningsen E."/>
            <person name="Hirsch C.D."/>
            <person name="Visser B."/>
            <person name="Pretorius Z.A."/>
            <person name="Steffenson B.J."/>
            <person name="Schwessinger B."/>
            <person name="Dodds P.N."/>
            <person name="Figueroa M."/>
        </authorList>
    </citation>
    <scope>NUCLEOTIDE SEQUENCE [LARGE SCALE GENOMIC DNA]</scope>
    <source>
        <strain evidence="2 3">Ug99</strain>
    </source>
</reference>
<protein>
    <recommendedName>
        <fullName evidence="1">Fungal-type protein kinase domain-containing protein</fullName>
    </recommendedName>
</protein>
<feature type="domain" description="Fungal-type protein kinase" evidence="1">
    <location>
        <begin position="12"/>
        <end position="53"/>
    </location>
</feature>
<name>A0A5B0SB25_PUCGR</name>
<gene>
    <name evidence="2" type="ORF">PGTUg99_007668</name>
</gene>
<evidence type="ECO:0000313" key="2">
    <source>
        <dbReference type="EMBL" id="KAA1135012.1"/>
    </source>
</evidence>
<evidence type="ECO:0000259" key="1">
    <source>
        <dbReference type="Pfam" id="PF17667"/>
    </source>
</evidence>
<dbReference type="Pfam" id="PF17667">
    <property type="entry name" value="Pkinase_fungal"/>
    <property type="match status" value="1"/>
</dbReference>
<dbReference type="PANTHER" id="PTHR38248:SF2">
    <property type="entry name" value="FUNK1 11"/>
    <property type="match status" value="1"/>
</dbReference>
<accession>A0A5B0SB25</accession>
<evidence type="ECO:0000313" key="3">
    <source>
        <dbReference type="Proteomes" id="UP000325313"/>
    </source>
</evidence>
<dbReference type="AlphaFoldDB" id="A0A5B0SB25"/>
<sequence length="99" mass="11527">MRRSSTYPIVNRQERHARIGTKVFMSASLLTQSNPGEVVDDLESFFWVLVWICTCYASHQPKETAHQNWGSHHPTELGAIKIDLLFRPDWITQEFTPRN</sequence>
<comment type="caution">
    <text evidence="2">The sequence shown here is derived from an EMBL/GenBank/DDBJ whole genome shotgun (WGS) entry which is preliminary data.</text>
</comment>
<organism evidence="2 3">
    <name type="scientific">Puccinia graminis f. sp. tritici</name>
    <dbReference type="NCBI Taxonomy" id="56615"/>
    <lineage>
        <taxon>Eukaryota</taxon>
        <taxon>Fungi</taxon>
        <taxon>Dikarya</taxon>
        <taxon>Basidiomycota</taxon>
        <taxon>Pucciniomycotina</taxon>
        <taxon>Pucciniomycetes</taxon>
        <taxon>Pucciniales</taxon>
        <taxon>Pucciniaceae</taxon>
        <taxon>Puccinia</taxon>
    </lineage>
</organism>
<proteinExistence type="predicted"/>